<reference evidence="2 3" key="1">
    <citation type="journal article" date="2018" name="Sci. Rep.">
        <title>Comparative genomics provides insights into the lifestyle and reveals functional heterogeneity of dark septate endophytic fungi.</title>
        <authorList>
            <person name="Knapp D.G."/>
            <person name="Nemeth J.B."/>
            <person name="Barry K."/>
            <person name="Hainaut M."/>
            <person name="Henrissat B."/>
            <person name="Johnson J."/>
            <person name="Kuo A."/>
            <person name="Lim J.H.P."/>
            <person name="Lipzen A."/>
            <person name="Nolan M."/>
            <person name="Ohm R.A."/>
            <person name="Tamas L."/>
            <person name="Grigoriev I.V."/>
            <person name="Spatafora J.W."/>
            <person name="Nagy L.G."/>
            <person name="Kovacs G.M."/>
        </authorList>
    </citation>
    <scope>NUCLEOTIDE SEQUENCE [LARGE SCALE GENOMIC DNA]</scope>
    <source>
        <strain evidence="2 3">DSE2036</strain>
    </source>
</reference>
<evidence type="ECO:0000313" key="3">
    <source>
        <dbReference type="Proteomes" id="UP000244855"/>
    </source>
</evidence>
<accession>A0A2V1CYV8</accession>
<feature type="region of interest" description="Disordered" evidence="1">
    <location>
        <begin position="56"/>
        <end position="124"/>
    </location>
</feature>
<gene>
    <name evidence="2" type="ORF">DM02DRAFT_636795</name>
</gene>
<proteinExistence type="predicted"/>
<dbReference type="PANTHER" id="PTHR33332">
    <property type="entry name" value="REVERSE TRANSCRIPTASE DOMAIN-CONTAINING PROTEIN"/>
    <property type="match status" value="1"/>
</dbReference>
<evidence type="ECO:0000313" key="2">
    <source>
        <dbReference type="EMBL" id="PVH90469.1"/>
    </source>
</evidence>
<sequence length="282" mass="32088">MAGRLTGWVEEALQAHCPRAKPSQYMKRWWDEDLTALRKSYTYWRNRACADGRDAWTQSCSTRPRGRRGSSTGPSDGAGSSTGRRSSTTATMCGRRPSTWTRRRAARLPGYRPSRKQAEWGASAEENTRIIQDEVVPMLERWERTSGAQFEAAKTSFIHLMRYKAAGRDSIAPLRFKEQDIAPTDKVKILGVTLDKELRFKVHLADKAGKATKTALALRRMKRLQPKAVKQLAQSAVLPVADYASPVWYPIAMHEMKKLLLQSQRITAQAVIRGFRAPWRWR</sequence>
<feature type="compositionally biased region" description="Low complexity" evidence="1">
    <location>
        <begin position="69"/>
        <end position="91"/>
    </location>
</feature>
<dbReference type="Proteomes" id="UP000244855">
    <property type="component" value="Unassembled WGS sequence"/>
</dbReference>
<keyword evidence="3" id="KW-1185">Reference proteome</keyword>
<dbReference type="STRING" id="97972.A0A2V1CYV8"/>
<organism evidence="2 3">
    <name type="scientific">Periconia macrospinosa</name>
    <dbReference type="NCBI Taxonomy" id="97972"/>
    <lineage>
        <taxon>Eukaryota</taxon>
        <taxon>Fungi</taxon>
        <taxon>Dikarya</taxon>
        <taxon>Ascomycota</taxon>
        <taxon>Pezizomycotina</taxon>
        <taxon>Dothideomycetes</taxon>
        <taxon>Pleosporomycetidae</taxon>
        <taxon>Pleosporales</taxon>
        <taxon>Massarineae</taxon>
        <taxon>Periconiaceae</taxon>
        <taxon>Periconia</taxon>
    </lineage>
</organism>
<protein>
    <submittedName>
        <fullName evidence="2">Uncharacterized protein</fullName>
    </submittedName>
</protein>
<dbReference type="AlphaFoldDB" id="A0A2V1CYV8"/>
<dbReference type="OrthoDB" id="3765677at2759"/>
<dbReference type="EMBL" id="KZ806286">
    <property type="protein sequence ID" value="PVH90469.1"/>
    <property type="molecule type" value="Genomic_DNA"/>
</dbReference>
<name>A0A2V1CYV8_9PLEO</name>
<evidence type="ECO:0000256" key="1">
    <source>
        <dbReference type="SAM" id="MobiDB-lite"/>
    </source>
</evidence>